<feature type="transmembrane region" description="Helical" evidence="8">
    <location>
        <begin position="257"/>
        <end position="276"/>
    </location>
</feature>
<dbReference type="AlphaFoldDB" id="A0A1X7A7K8"/>
<evidence type="ECO:0000256" key="8">
    <source>
        <dbReference type="SAM" id="Phobius"/>
    </source>
</evidence>
<gene>
    <name evidence="9" type="primary">xanQ</name>
    <name evidence="9" type="ORF">RUM8411_03787</name>
</gene>
<dbReference type="OrthoDB" id="9805749at2"/>
<dbReference type="PANTHER" id="PTHR42810">
    <property type="entry name" value="PURINE PERMEASE C1399.01C-RELATED"/>
    <property type="match status" value="1"/>
</dbReference>
<dbReference type="NCBIfam" id="NF037981">
    <property type="entry name" value="NCS2_1"/>
    <property type="match status" value="1"/>
</dbReference>
<reference evidence="10" key="1">
    <citation type="submission" date="2017-03" db="EMBL/GenBank/DDBJ databases">
        <authorList>
            <person name="Rodrigo-Torres L."/>
            <person name="Arahal R.D."/>
            <person name="Lucena T."/>
        </authorList>
    </citation>
    <scope>NUCLEOTIDE SEQUENCE [LARGE SCALE GENOMIC DNA]</scope>
    <source>
        <strain evidence="10">CECT 8411</strain>
    </source>
</reference>
<feature type="transmembrane region" description="Helical" evidence="8">
    <location>
        <begin position="147"/>
        <end position="166"/>
    </location>
</feature>
<dbReference type="NCBIfam" id="TIGR03173">
    <property type="entry name" value="pbuX"/>
    <property type="match status" value="1"/>
</dbReference>
<keyword evidence="6 8" id="KW-1133">Transmembrane helix</keyword>
<evidence type="ECO:0000313" key="9">
    <source>
        <dbReference type="EMBL" id="SLN72633.1"/>
    </source>
</evidence>
<comment type="similarity">
    <text evidence="2">Belongs to the nucleobase:cation symporter-2 (NCS2) (TC 2.A.40) family.</text>
</comment>
<keyword evidence="7 8" id="KW-0472">Membrane</keyword>
<feature type="transmembrane region" description="Helical" evidence="8">
    <location>
        <begin position="64"/>
        <end position="84"/>
    </location>
</feature>
<dbReference type="RefSeq" id="WP_085824247.1">
    <property type="nucleotide sequence ID" value="NZ_FWFP01000013.1"/>
</dbReference>
<evidence type="ECO:0000256" key="6">
    <source>
        <dbReference type="ARBA" id="ARBA00022989"/>
    </source>
</evidence>
<evidence type="ECO:0000256" key="1">
    <source>
        <dbReference type="ARBA" id="ARBA00004651"/>
    </source>
</evidence>
<comment type="subcellular location">
    <subcellularLocation>
        <location evidence="1">Cell membrane</location>
        <topology evidence="1">Multi-pass membrane protein</topology>
    </subcellularLocation>
</comment>
<feature type="transmembrane region" description="Helical" evidence="8">
    <location>
        <begin position="426"/>
        <end position="448"/>
    </location>
</feature>
<keyword evidence="5 8" id="KW-0812">Transmembrane</keyword>
<dbReference type="InterPro" id="IPR006042">
    <property type="entry name" value="Xan_ur_permease"/>
</dbReference>
<keyword evidence="10" id="KW-1185">Reference proteome</keyword>
<evidence type="ECO:0000256" key="7">
    <source>
        <dbReference type="ARBA" id="ARBA00023136"/>
    </source>
</evidence>
<feature type="transmembrane region" description="Helical" evidence="8">
    <location>
        <begin position="186"/>
        <end position="205"/>
    </location>
</feature>
<feature type="transmembrane region" description="Helical" evidence="8">
    <location>
        <begin position="91"/>
        <end position="112"/>
    </location>
</feature>
<organism evidence="9 10">
    <name type="scientific">Ruegeria meonggei</name>
    <dbReference type="NCBI Taxonomy" id="1446476"/>
    <lineage>
        <taxon>Bacteria</taxon>
        <taxon>Pseudomonadati</taxon>
        <taxon>Pseudomonadota</taxon>
        <taxon>Alphaproteobacteria</taxon>
        <taxon>Rhodobacterales</taxon>
        <taxon>Roseobacteraceae</taxon>
        <taxon>Ruegeria</taxon>
    </lineage>
</organism>
<evidence type="ECO:0000256" key="5">
    <source>
        <dbReference type="ARBA" id="ARBA00022692"/>
    </source>
</evidence>
<name>A0A1X7A7K8_9RHOB</name>
<keyword evidence="4" id="KW-1003">Cell membrane</keyword>
<keyword evidence="3" id="KW-0813">Transport</keyword>
<proteinExistence type="inferred from homology"/>
<feature type="transmembrane region" description="Helical" evidence="8">
    <location>
        <begin position="369"/>
        <end position="386"/>
    </location>
</feature>
<protein>
    <submittedName>
        <fullName evidence="9">Xanthine permease XanQ</fullName>
    </submittedName>
</protein>
<feature type="transmembrane region" description="Helical" evidence="8">
    <location>
        <begin position="32"/>
        <end position="52"/>
    </location>
</feature>
<feature type="transmembrane region" description="Helical" evidence="8">
    <location>
        <begin position="341"/>
        <end position="363"/>
    </location>
</feature>
<evidence type="ECO:0000256" key="4">
    <source>
        <dbReference type="ARBA" id="ARBA00022475"/>
    </source>
</evidence>
<dbReference type="PANTHER" id="PTHR42810:SF2">
    <property type="entry name" value="PURINE PERMEASE C1399.01C-RELATED"/>
    <property type="match status" value="1"/>
</dbReference>
<dbReference type="GO" id="GO:0042907">
    <property type="term" value="F:xanthine transmembrane transporter activity"/>
    <property type="evidence" value="ECO:0007669"/>
    <property type="project" value="TreeGrafter"/>
</dbReference>
<feature type="transmembrane region" description="Helical" evidence="8">
    <location>
        <begin position="212"/>
        <end position="237"/>
    </location>
</feature>
<evidence type="ECO:0000256" key="2">
    <source>
        <dbReference type="ARBA" id="ARBA00008821"/>
    </source>
</evidence>
<dbReference type="NCBIfam" id="TIGR00801">
    <property type="entry name" value="ncs2"/>
    <property type="match status" value="1"/>
</dbReference>
<dbReference type="Pfam" id="PF00860">
    <property type="entry name" value="Xan_ur_permease"/>
    <property type="match status" value="1"/>
</dbReference>
<dbReference type="InterPro" id="IPR006043">
    <property type="entry name" value="NCS2"/>
</dbReference>
<dbReference type="EMBL" id="FWFP01000013">
    <property type="protein sequence ID" value="SLN72633.1"/>
    <property type="molecule type" value="Genomic_DNA"/>
</dbReference>
<accession>A0A1X7A7K8</accession>
<evidence type="ECO:0000313" key="10">
    <source>
        <dbReference type="Proteomes" id="UP000193778"/>
    </source>
</evidence>
<evidence type="ECO:0000256" key="3">
    <source>
        <dbReference type="ARBA" id="ARBA00022448"/>
    </source>
</evidence>
<sequence>MADTSIGTPEQLRDPNYTPALHKAIPLGIQHVLAMFVSNVTPAIIVAGAAGFGFGSNSPDFPELLYLIQMSMLFAGVATLLQTVTVGPIGAALPIVQGTSFAFLPIMIPLVAGKGVDGLAALFGGVVVGGVFHALLGTVIGKIRFALPPLVTGLVVTMIGLALVKVGIQYAAGGVPAIGTPEYGSALNWSAALVVIIVTLGLKFFTRGMLSVSAVLIGLAVGYVYALMVGMVTFEAIGTSWSRASAFALPVPFKYGFEFSFAAIIGFCLMAFVSAIETVGDVSGVTKGGAAREATDKEITGATYADGFGSALAGVFGGLPNTSFSQNVGLIAMTGVMSRNVVTIGALFLILCGLVPKVGAIIRTVPIEVLGGGVIVMFGMVVAAGVSMLSDVDWNRRNMVVFAISLSIGFGLQLEPDAVQHLPDTLGILMKSGLLPAALIAIVLNLILPDELADEATEEVSGGMAGHGSGSLPRE</sequence>
<feature type="transmembrane region" description="Helical" evidence="8">
    <location>
        <begin position="398"/>
        <end position="414"/>
    </location>
</feature>
<feature type="transmembrane region" description="Helical" evidence="8">
    <location>
        <begin position="118"/>
        <end position="140"/>
    </location>
</feature>
<dbReference type="Proteomes" id="UP000193778">
    <property type="component" value="Unassembled WGS sequence"/>
</dbReference>
<dbReference type="InterPro" id="IPR017588">
    <property type="entry name" value="UacT-like"/>
</dbReference>
<dbReference type="GO" id="GO:0005886">
    <property type="term" value="C:plasma membrane"/>
    <property type="evidence" value="ECO:0007669"/>
    <property type="project" value="UniProtKB-SubCell"/>
</dbReference>